<feature type="domain" description="Rad60/SUMO-like" evidence="2">
    <location>
        <begin position="522"/>
        <end position="586"/>
    </location>
</feature>
<proteinExistence type="predicted"/>
<evidence type="ECO:0000259" key="2">
    <source>
        <dbReference type="Pfam" id="PF11976"/>
    </source>
</evidence>
<reference evidence="3 4" key="1">
    <citation type="submission" date="2014-09" db="EMBL/GenBank/DDBJ databases">
        <authorList>
            <person name="Magalhaes I.L.F."/>
            <person name="Oliveira U."/>
            <person name="Santos F.R."/>
            <person name="Vidigal T.H.D.A."/>
            <person name="Brescovit A.D."/>
            <person name="Santos A.J."/>
        </authorList>
    </citation>
    <scope>NUCLEOTIDE SEQUENCE [LARGE SCALE GENOMIC DNA]</scope>
</reference>
<dbReference type="STRING" id="401625.A0A0P1BNJ7"/>
<dbReference type="AlphaFoldDB" id="A0A0P1BNJ7"/>
<dbReference type="Pfam" id="PF11976">
    <property type="entry name" value="Rad60-SLD"/>
    <property type="match status" value="1"/>
</dbReference>
<protein>
    <submittedName>
        <fullName evidence="3">Rad60/SUMO-like domain</fullName>
    </submittedName>
</protein>
<sequence>MPGASSVISSFVPTQHSIPPVAAPVKTERKAGRVEPNQAEQTPLHRLKIKASRPSADEALRKRDKDNDAYFTRPGRASKPVVLREGSQEGSELDTDVDGRATKPVVLREGSQEGSELDTDVDGMYARGYSDRSDDRSDDEEEDDRFGRPRRRRRSSNKHRLKPGSQLPQWVKNQPSRAMVDTQESDERSLELDGLNQSQSSISSAGRRKRRRVRVNGSDRRSVSLTPPPPLDAALRREVALLVEKELLGGLRENADLSDESDPGSRGNTAQMASRVGELDLSEAQINGLHPDLAMHCRGARAHEVRAKAAQEEQRKAKEREERMRREREQFEQARKNKEAEAASKRQPFGEVIVLSDSDDNVQKISQHAASTQDAGSDSEVEMLFAPPPPSARTSRGAPALASKTPQIGVASGSAAPITSPASGSTPRRSSRQRNAAPTPREDGDSDAIEITQVRTQSSSVALSQSQSQARRRKEAMTASANSAAKQPPTPILQTQNEAAEGDEEERLTVNLRGSSDTSLTMSIRTKPSTKIGRLLDHALNTWGARFCPAADRSKARVVYDGETLSREDTVMGAGIEEDDMLDVRL</sequence>
<feature type="region of interest" description="Disordered" evidence="1">
    <location>
        <begin position="303"/>
        <end position="492"/>
    </location>
</feature>
<feature type="region of interest" description="Disordered" evidence="1">
    <location>
        <begin position="250"/>
        <end position="277"/>
    </location>
</feature>
<dbReference type="SUPFAM" id="SSF54236">
    <property type="entry name" value="Ubiquitin-like"/>
    <property type="match status" value="1"/>
</dbReference>
<dbReference type="Proteomes" id="UP000054845">
    <property type="component" value="Unassembled WGS sequence"/>
</dbReference>
<feature type="compositionally biased region" description="Low complexity" evidence="1">
    <location>
        <begin position="455"/>
        <end position="469"/>
    </location>
</feature>
<feature type="compositionally biased region" description="Basic and acidic residues" evidence="1">
    <location>
        <begin position="55"/>
        <end position="68"/>
    </location>
</feature>
<accession>A0A0P1BNJ7</accession>
<feature type="compositionally biased region" description="Polar residues" evidence="1">
    <location>
        <begin position="166"/>
        <end position="176"/>
    </location>
</feature>
<dbReference type="InterPro" id="IPR029071">
    <property type="entry name" value="Ubiquitin-like_domsf"/>
</dbReference>
<feature type="compositionally biased region" description="Basic and acidic residues" evidence="1">
    <location>
        <begin position="303"/>
        <end position="344"/>
    </location>
</feature>
<evidence type="ECO:0000313" key="3">
    <source>
        <dbReference type="EMBL" id="CEH18016.1"/>
    </source>
</evidence>
<feature type="compositionally biased region" description="Polar residues" evidence="1">
    <location>
        <begin position="420"/>
        <end position="436"/>
    </location>
</feature>
<keyword evidence="4" id="KW-1185">Reference proteome</keyword>
<evidence type="ECO:0000313" key="4">
    <source>
        <dbReference type="Proteomes" id="UP000054845"/>
    </source>
</evidence>
<feature type="compositionally biased region" description="Basic residues" evidence="1">
    <location>
        <begin position="148"/>
        <end position="162"/>
    </location>
</feature>
<evidence type="ECO:0000256" key="1">
    <source>
        <dbReference type="SAM" id="MobiDB-lite"/>
    </source>
</evidence>
<feature type="compositionally biased region" description="Polar residues" evidence="1">
    <location>
        <begin position="363"/>
        <end position="376"/>
    </location>
</feature>
<name>A0A0P1BNJ7_9BASI</name>
<organism evidence="3 4">
    <name type="scientific">Ceraceosorus bombacis</name>
    <dbReference type="NCBI Taxonomy" id="401625"/>
    <lineage>
        <taxon>Eukaryota</taxon>
        <taxon>Fungi</taxon>
        <taxon>Dikarya</taxon>
        <taxon>Basidiomycota</taxon>
        <taxon>Ustilaginomycotina</taxon>
        <taxon>Exobasidiomycetes</taxon>
        <taxon>Ceraceosorales</taxon>
        <taxon>Ceraceosoraceae</taxon>
        <taxon>Ceraceosorus</taxon>
    </lineage>
</organism>
<dbReference type="OrthoDB" id="10399138at2759"/>
<dbReference type="Gene3D" id="3.10.20.90">
    <property type="entry name" value="Phosphatidylinositol 3-kinase Catalytic Subunit, Chain A, domain 1"/>
    <property type="match status" value="1"/>
</dbReference>
<feature type="compositionally biased region" description="Polar residues" evidence="1">
    <location>
        <begin position="1"/>
        <end position="17"/>
    </location>
</feature>
<feature type="region of interest" description="Disordered" evidence="1">
    <location>
        <begin position="1"/>
        <end position="231"/>
    </location>
</feature>
<dbReference type="CDD" id="cd01763">
    <property type="entry name" value="Ubl_SUMO_like"/>
    <property type="match status" value="1"/>
</dbReference>
<dbReference type="InterPro" id="IPR022617">
    <property type="entry name" value="Rad60/SUMO-like_dom"/>
</dbReference>
<dbReference type="EMBL" id="CCYA01000269">
    <property type="protein sequence ID" value="CEH18016.1"/>
    <property type="molecule type" value="Genomic_DNA"/>
</dbReference>